<protein>
    <submittedName>
        <fullName evidence="2">Uncharacterized protein</fullName>
    </submittedName>
</protein>
<name>A0A8T0JNU5_PHAAN</name>
<evidence type="ECO:0000313" key="2">
    <source>
        <dbReference type="EMBL" id="KAG2379754.1"/>
    </source>
</evidence>
<dbReference type="AlphaFoldDB" id="A0A8T0JNU5"/>
<dbReference type="Proteomes" id="UP000743370">
    <property type="component" value="Unassembled WGS sequence"/>
</dbReference>
<evidence type="ECO:0000313" key="3">
    <source>
        <dbReference type="Proteomes" id="UP000743370"/>
    </source>
</evidence>
<dbReference type="EMBL" id="JABFOF010000009">
    <property type="protein sequence ID" value="KAG2379754.1"/>
    <property type="molecule type" value="Genomic_DNA"/>
</dbReference>
<feature type="compositionally biased region" description="Polar residues" evidence="1">
    <location>
        <begin position="1"/>
        <end position="12"/>
    </location>
</feature>
<comment type="caution">
    <text evidence="2">The sequence shown here is derived from an EMBL/GenBank/DDBJ whole genome shotgun (WGS) entry which is preliminary data.</text>
</comment>
<feature type="region of interest" description="Disordered" evidence="1">
    <location>
        <begin position="1"/>
        <end position="54"/>
    </location>
</feature>
<evidence type="ECO:0000256" key="1">
    <source>
        <dbReference type="SAM" id="MobiDB-lite"/>
    </source>
</evidence>
<organism evidence="2 3">
    <name type="scientific">Phaseolus angularis</name>
    <name type="common">Azuki bean</name>
    <name type="synonym">Vigna angularis</name>
    <dbReference type="NCBI Taxonomy" id="3914"/>
    <lineage>
        <taxon>Eukaryota</taxon>
        <taxon>Viridiplantae</taxon>
        <taxon>Streptophyta</taxon>
        <taxon>Embryophyta</taxon>
        <taxon>Tracheophyta</taxon>
        <taxon>Spermatophyta</taxon>
        <taxon>Magnoliopsida</taxon>
        <taxon>eudicotyledons</taxon>
        <taxon>Gunneridae</taxon>
        <taxon>Pentapetalae</taxon>
        <taxon>rosids</taxon>
        <taxon>fabids</taxon>
        <taxon>Fabales</taxon>
        <taxon>Fabaceae</taxon>
        <taxon>Papilionoideae</taxon>
        <taxon>50 kb inversion clade</taxon>
        <taxon>NPAAA clade</taxon>
        <taxon>indigoferoid/millettioid clade</taxon>
        <taxon>Phaseoleae</taxon>
        <taxon>Vigna</taxon>
    </lineage>
</organism>
<gene>
    <name evidence="2" type="ORF">HKW66_Vig0165330</name>
</gene>
<proteinExistence type="predicted"/>
<sequence length="83" mass="8992">MSLSSVELSSFNFFRPSGSARRGAVSGSRESRDVVVGSETEASRPLTLDSSQGAPRKMSVLGAQRSSAIRDNLEKHIKYKEFG</sequence>
<reference evidence="2 3" key="1">
    <citation type="submission" date="2020-05" db="EMBL/GenBank/DDBJ databases">
        <title>Vigna angularis (adzuki bean) Var. LongXiaoDou No. 4 denovo assembly.</title>
        <authorList>
            <person name="Xiang H."/>
        </authorList>
    </citation>
    <scope>NUCLEOTIDE SEQUENCE [LARGE SCALE GENOMIC DNA]</scope>
    <source>
        <tissue evidence="2">Leaf</tissue>
    </source>
</reference>
<accession>A0A8T0JNU5</accession>
<feature type="compositionally biased region" description="Low complexity" evidence="1">
    <location>
        <begin position="15"/>
        <end position="28"/>
    </location>
</feature>